<dbReference type="Pfam" id="PF13672">
    <property type="entry name" value="PP2C_2"/>
    <property type="match status" value="1"/>
</dbReference>
<dbReference type="EMBL" id="FNCO01000003">
    <property type="protein sequence ID" value="SDG89805.1"/>
    <property type="molecule type" value="Genomic_DNA"/>
</dbReference>
<reference evidence="4" key="1">
    <citation type="submission" date="2016-10" db="EMBL/GenBank/DDBJ databases">
        <authorList>
            <person name="Varghese N."/>
            <person name="Submissions S."/>
        </authorList>
    </citation>
    <scope>NUCLEOTIDE SEQUENCE [LARGE SCALE GENOMIC DNA]</scope>
    <source>
        <strain evidence="4">ATCC 700689</strain>
    </source>
</reference>
<keyword evidence="4" id="KW-1185">Reference proteome</keyword>
<evidence type="ECO:0000259" key="2">
    <source>
        <dbReference type="PROSITE" id="PS51746"/>
    </source>
</evidence>
<dbReference type="SMART" id="SM00332">
    <property type="entry name" value="PP2Cc"/>
    <property type="match status" value="1"/>
</dbReference>
<dbReference type="STRING" id="89065.SAMN05216605_103454"/>
<dbReference type="SUPFAM" id="SSF81606">
    <property type="entry name" value="PP2C-like"/>
    <property type="match status" value="1"/>
</dbReference>
<name>A0A1G7Y030_9PSED</name>
<dbReference type="AlphaFoldDB" id="A0A1G7Y030"/>
<proteinExistence type="predicted"/>
<evidence type="ECO:0000313" key="4">
    <source>
        <dbReference type="Proteomes" id="UP000182894"/>
    </source>
</evidence>
<protein>
    <submittedName>
        <fullName evidence="3">Serine/threonine protein phosphatase PrpC</fullName>
    </submittedName>
</protein>
<feature type="compositionally biased region" description="Low complexity" evidence="1">
    <location>
        <begin position="314"/>
        <end position="335"/>
    </location>
</feature>
<feature type="domain" description="PPM-type phosphatase" evidence="2">
    <location>
        <begin position="32"/>
        <end position="265"/>
    </location>
</feature>
<dbReference type="PROSITE" id="PS51746">
    <property type="entry name" value="PPM_2"/>
    <property type="match status" value="1"/>
</dbReference>
<dbReference type="RefSeq" id="WP_083370644.1">
    <property type="nucleotide sequence ID" value="NZ_FNCO01000003.1"/>
</dbReference>
<dbReference type="InterPro" id="IPR036457">
    <property type="entry name" value="PPM-type-like_dom_sf"/>
</dbReference>
<evidence type="ECO:0000313" key="3">
    <source>
        <dbReference type="EMBL" id="SDG89805.1"/>
    </source>
</evidence>
<dbReference type="SMART" id="SM00331">
    <property type="entry name" value="PP2C_SIG"/>
    <property type="match status" value="1"/>
</dbReference>
<evidence type="ECO:0000256" key="1">
    <source>
        <dbReference type="SAM" id="MobiDB-lite"/>
    </source>
</evidence>
<sequence>MNDWNTPIQHQLTAWLSRRTTRNGVRRVVPLSAAIASELGMVRSENQDRAIIVQGWDGEGRRFAVGAVADGIGGMRDGGACAALTLGAFVAAIHHYARTTSVESDDLLSHAFFAANEAVHNQFKGDGGATLVAVILRQNSPTFWASVGDSRIYKAVDGAVRQLSVDDTIAGQLGKRDDENIEHSKLLQYIGMGSDLEPHVGETQHSPMGSLVLTTDGVHYLARNSILMDKVILNSPDPGACVKRLVELANWCGGPDNATVLVMPLSVDFESAYEPPYSCLDVWDSYGDLQLIVGGVQKELSGSNRNDKSDNKKNSLSVQSKKLASSSVSRSVSVVDRGKTASVKQISKDKGGSVKRISRSRNKQEVPQLLMEFPHKTD</sequence>
<feature type="region of interest" description="Disordered" evidence="1">
    <location>
        <begin position="300"/>
        <end position="378"/>
    </location>
</feature>
<accession>A0A1G7Y030</accession>
<dbReference type="CDD" id="cd00143">
    <property type="entry name" value="PP2Cc"/>
    <property type="match status" value="1"/>
</dbReference>
<dbReference type="Proteomes" id="UP000182894">
    <property type="component" value="Unassembled WGS sequence"/>
</dbReference>
<dbReference type="OrthoDB" id="9801841at2"/>
<dbReference type="Gene3D" id="3.60.40.10">
    <property type="entry name" value="PPM-type phosphatase domain"/>
    <property type="match status" value="1"/>
</dbReference>
<organism evidence="3 4">
    <name type="scientific">Pseudomonas abietaniphila</name>
    <dbReference type="NCBI Taxonomy" id="89065"/>
    <lineage>
        <taxon>Bacteria</taxon>
        <taxon>Pseudomonadati</taxon>
        <taxon>Pseudomonadota</taxon>
        <taxon>Gammaproteobacteria</taxon>
        <taxon>Pseudomonadales</taxon>
        <taxon>Pseudomonadaceae</taxon>
        <taxon>Pseudomonas</taxon>
    </lineage>
</organism>
<gene>
    <name evidence="3" type="ORF">SAMN05216605_103454</name>
</gene>
<dbReference type="InterPro" id="IPR001932">
    <property type="entry name" value="PPM-type_phosphatase-like_dom"/>
</dbReference>